<organism evidence="2 3">
    <name type="scientific">Streptomyces composti</name>
    <dbReference type="NCBI Taxonomy" id="2720025"/>
    <lineage>
        <taxon>Bacteria</taxon>
        <taxon>Bacillati</taxon>
        <taxon>Actinomycetota</taxon>
        <taxon>Actinomycetes</taxon>
        <taxon>Kitasatosporales</taxon>
        <taxon>Streptomycetaceae</taxon>
        <taxon>Streptomyces</taxon>
    </lineage>
</organism>
<sequence length="91" mass="9630">MRKYQKAAVVMAMLGSVSFLGAGVGHAGDDPQVEFKNTQTQNCEQNDSTTGLINIDDINLSLGILGWSQQDASEKSSVTCATSFTIGGEED</sequence>
<keyword evidence="1" id="KW-0732">Signal</keyword>
<comment type="caution">
    <text evidence="2">The sequence shown here is derived from an EMBL/GenBank/DDBJ whole genome shotgun (WGS) entry which is preliminary data.</text>
</comment>
<evidence type="ECO:0000313" key="2">
    <source>
        <dbReference type="EMBL" id="NJP53352.1"/>
    </source>
</evidence>
<feature type="chain" id="PRO_5045146102" description="Secreted protein" evidence="1">
    <location>
        <begin position="23"/>
        <end position="91"/>
    </location>
</feature>
<dbReference type="EMBL" id="JAATEM010000037">
    <property type="protein sequence ID" value="NJP53352.1"/>
    <property type="molecule type" value="Genomic_DNA"/>
</dbReference>
<evidence type="ECO:0000256" key="1">
    <source>
        <dbReference type="SAM" id="SignalP"/>
    </source>
</evidence>
<reference evidence="2 3" key="1">
    <citation type="submission" date="2020-03" db="EMBL/GenBank/DDBJ databases">
        <title>WGS of actinomycetes isolated from Thailand.</title>
        <authorList>
            <person name="Thawai C."/>
        </authorList>
    </citation>
    <scope>NUCLEOTIDE SEQUENCE [LARGE SCALE GENOMIC DNA]</scope>
    <source>
        <strain evidence="2 3">SBST2-5</strain>
    </source>
</reference>
<name>A0ABX1ADL3_9ACTN</name>
<gene>
    <name evidence="2" type="ORF">HCJ93_25625</name>
</gene>
<dbReference type="Proteomes" id="UP000730591">
    <property type="component" value="Unassembled WGS sequence"/>
</dbReference>
<dbReference type="RefSeq" id="WP_167998185.1">
    <property type="nucleotide sequence ID" value="NZ_JAATEM010000037.1"/>
</dbReference>
<accession>A0ABX1ADL3</accession>
<proteinExistence type="predicted"/>
<evidence type="ECO:0008006" key="4">
    <source>
        <dbReference type="Google" id="ProtNLM"/>
    </source>
</evidence>
<evidence type="ECO:0000313" key="3">
    <source>
        <dbReference type="Proteomes" id="UP000730591"/>
    </source>
</evidence>
<keyword evidence="3" id="KW-1185">Reference proteome</keyword>
<protein>
    <recommendedName>
        <fullName evidence="4">Secreted protein</fullName>
    </recommendedName>
</protein>
<feature type="signal peptide" evidence="1">
    <location>
        <begin position="1"/>
        <end position="22"/>
    </location>
</feature>